<keyword evidence="9" id="KW-1185">Reference proteome</keyword>
<accession>A0A1Z5HP98</accession>
<dbReference type="PANTHER" id="PTHR33495:SF2">
    <property type="entry name" value="ANTI-SIGMA FACTOR ANTAGONIST TM_1081-RELATED"/>
    <property type="match status" value="1"/>
</dbReference>
<dbReference type="EMBL" id="BDGJ01000016">
    <property type="protein sequence ID" value="GAW91349.1"/>
    <property type="molecule type" value="Genomic_DNA"/>
</dbReference>
<organism evidence="8 9">
    <name type="scientific">Calderihabitans maritimus</name>
    <dbReference type="NCBI Taxonomy" id="1246530"/>
    <lineage>
        <taxon>Bacteria</taxon>
        <taxon>Bacillati</taxon>
        <taxon>Bacillota</taxon>
        <taxon>Clostridia</taxon>
        <taxon>Neomoorellales</taxon>
        <taxon>Calderihabitantaceae</taxon>
        <taxon>Calderihabitans</taxon>
    </lineage>
</organism>
<dbReference type="OrthoDB" id="9796601at2"/>
<evidence type="ECO:0000256" key="2">
    <source>
        <dbReference type="ARBA" id="ARBA00009013"/>
    </source>
</evidence>
<dbReference type="PANTHER" id="PTHR33495">
    <property type="entry name" value="ANTI-SIGMA FACTOR ANTAGONIST TM_1081-RELATED-RELATED"/>
    <property type="match status" value="1"/>
</dbReference>
<dbReference type="GO" id="GO:0045152">
    <property type="term" value="F:antisigma factor binding"/>
    <property type="evidence" value="ECO:0007669"/>
    <property type="project" value="InterPro"/>
</dbReference>
<dbReference type="InterPro" id="IPR036513">
    <property type="entry name" value="STAS_dom_sf"/>
</dbReference>
<dbReference type="GO" id="GO:0043856">
    <property type="term" value="F:anti-sigma factor antagonist activity"/>
    <property type="evidence" value="ECO:0007669"/>
    <property type="project" value="InterPro"/>
</dbReference>
<protein>
    <recommendedName>
        <fullName evidence="3 6">Anti-sigma F factor antagonist</fullName>
    </recommendedName>
    <alternativeName>
        <fullName evidence="6">Stage II sporulation protein</fullName>
    </alternativeName>
</protein>
<name>A0A1Z5HP98_9FIRM</name>
<evidence type="ECO:0000256" key="5">
    <source>
        <dbReference type="ARBA" id="ARBA00022969"/>
    </source>
</evidence>
<dbReference type="GO" id="GO:0030435">
    <property type="term" value="P:sporulation resulting in formation of a cellular spore"/>
    <property type="evidence" value="ECO:0007669"/>
    <property type="project" value="UniProtKB-KW"/>
</dbReference>
<sequence length="112" mass="12720">MDLKLSRERDVLIVDLQGELDLLVADNFRSEIDRCLEEWPVRNLLLDLKEVTFIDSSGLGVILGRYKKVTERGGKVLLTGARPQIKKILELSGLLKIMPHYDTIQQGMDELA</sequence>
<reference evidence="9" key="1">
    <citation type="journal article" date="2017" name="Appl. Environ. Microbiol.">
        <title>Genomic analysis of Calderihabitans maritimus KKC1, a thermophilic hydrogenogenic carboxydotrophic bacterium isolated from marine sediment.</title>
        <authorList>
            <person name="Omae K."/>
            <person name="Yoneda Y."/>
            <person name="Fukuyama Y."/>
            <person name="Yoshida T."/>
            <person name="Sako Y."/>
        </authorList>
    </citation>
    <scope>NUCLEOTIDE SEQUENCE [LARGE SCALE GENOMIC DNA]</scope>
    <source>
        <strain evidence="9">KKC1</strain>
    </source>
</reference>
<dbReference type="CDD" id="cd07043">
    <property type="entry name" value="STAS_anti-anti-sigma_factors"/>
    <property type="match status" value="1"/>
</dbReference>
<evidence type="ECO:0000313" key="8">
    <source>
        <dbReference type="EMBL" id="GAW91349.1"/>
    </source>
</evidence>
<comment type="similarity">
    <text evidence="2 6">Belongs to the anti-sigma-factor antagonist family.</text>
</comment>
<dbReference type="Proteomes" id="UP000197032">
    <property type="component" value="Unassembled WGS sequence"/>
</dbReference>
<comment type="function">
    <text evidence="1">In the phosphorylated form it could act as an anti-anti-sigma factor that counteracts SpoIIAB and thus releases sigma f from inhibition.</text>
</comment>
<proteinExistence type="inferred from homology"/>
<keyword evidence="5" id="KW-0749">Sporulation</keyword>
<comment type="caution">
    <text evidence="8">The sequence shown here is derived from an EMBL/GenBank/DDBJ whole genome shotgun (WGS) entry which is preliminary data.</text>
</comment>
<keyword evidence="4" id="KW-0597">Phosphoprotein</keyword>
<dbReference type="InterPro" id="IPR003658">
    <property type="entry name" value="Anti-sigma_ant"/>
</dbReference>
<evidence type="ECO:0000256" key="3">
    <source>
        <dbReference type="ARBA" id="ARBA00020784"/>
    </source>
</evidence>
<dbReference type="SUPFAM" id="SSF52091">
    <property type="entry name" value="SpoIIaa-like"/>
    <property type="match status" value="1"/>
</dbReference>
<gene>
    <name evidence="8" type="ORF">KKC1_05110</name>
</gene>
<dbReference type="Pfam" id="PF01740">
    <property type="entry name" value="STAS"/>
    <property type="match status" value="1"/>
</dbReference>
<dbReference type="Gene3D" id="3.30.750.24">
    <property type="entry name" value="STAS domain"/>
    <property type="match status" value="1"/>
</dbReference>
<dbReference type="NCBIfam" id="TIGR00377">
    <property type="entry name" value="ant_ant_sig"/>
    <property type="match status" value="1"/>
</dbReference>
<dbReference type="PROSITE" id="PS50801">
    <property type="entry name" value="STAS"/>
    <property type="match status" value="1"/>
</dbReference>
<dbReference type="InterPro" id="IPR002645">
    <property type="entry name" value="STAS_dom"/>
</dbReference>
<evidence type="ECO:0000259" key="7">
    <source>
        <dbReference type="PROSITE" id="PS50801"/>
    </source>
</evidence>
<evidence type="ECO:0000256" key="4">
    <source>
        <dbReference type="ARBA" id="ARBA00022553"/>
    </source>
</evidence>
<dbReference type="NCBIfam" id="TIGR02886">
    <property type="entry name" value="spore_II_AA"/>
    <property type="match status" value="1"/>
</dbReference>
<dbReference type="InterPro" id="IPR014237">
    <property type="entry name" value="Anti-sigma_F_ant"/>
</dbReference>
<evidence type="ECO:0000256" key="6">
    <source>
        <dbReference type="RuleBase" id="RU003749"/>
    </source>
</evidence>
<feature type="domain" description="STAS" evidence="7">
    <location>
        <begin position="1"/>
        <end position="111"/>
    </location>
</feature>
<evidence type="ECO:0000313" key="9">
    <source>
        <dbReference type="Proteomes" id="UP000197032"/>
    </source>
</evidence>
<evidence type="ECO:0000256" key="1">
    <source>
        <dbReference type="ARBA" id="ARBA00001976"/>
    </source>
</evidence>
<dbReference type="RefSeq" id="WP_088552897.1">
    <property type="nucleotide sequence ID" value="NZ_BDGJ01000016.1"/>
</dbReference>
<dbReference type="AlphaFoldDB" id="A0A1Z5HP98"/>